<evidence type="ECO:0000259" key="3">
    <source>
        <dbReference type="PROSITE" id="PS50835"/>
    </source>
</evidence>
<keyword evidence="1" id="KW-0812">Transmembrane</keyword>
<sequence>MMNFTMRTALLLGSLSWISVSVSESQTVKVQSGQEVTLLCPKIFKDETVTFWFRLVNRTEVSCISVMLTSNSPVHFCDGYQTGNFEMSSNISTLFLNINQVNVSDSGQYFCAFYTRGRLIFRVIYLNVDGDGEFDDDVDSESQKKPDVKLTLATVILGGLTLVFMMVTTGLAVKISRLLKVVDELLQPERNKNLGSDDLNSAALRLLPKTLRNRRPAETQVETHVIYTASR</sequence>
<dbReference type="Proteomes" id="UP000694890">
    <property type="component" value="Unplaced"/>
</dbReference>
<accession>A0AAJ7VF14</accession>
<dbReference type="Gene3D" id="2.60.40.10">
    <property type="entry name" value="Immunoglobulins"/>
    <property type="match status" value="1"/>
</dbReference>
<dbReference type="PROSITE" id="PS50835">
    <property type="entry name" value="IG_LIKE"/>
    <property type="match status" value="1"/>
</dbReference>
<evidence type="ECO:0000313" key="5">
    <source>
        <dbReference type="RefSeq" id="XP_018550564.1"/>
    </source>
</evidence>
<evidence type="ECO:0000256" key="2">
    <source>
        <dbReference type="SAM" id="SignalP"/>
    </source>
</evidence>
<dbReference type="Pfam" id="PF07686">
    <property type="entry name" value="V-set"/>
    <property type="match status" value="1"/>
</dbReference>
<organism evidence="4 5">
    <name type="scientific">Lates calcarifer</name>
    <name type="common">Barramundi</name>
    <name type="synonym">Holocentrus calcarifer</name>
    <dbReference type="NCBI Taxonomy" id="8187"/>
    <lineage>
        <taxon>Eukaryota</taxon>
        <taxon>Metazoa</taxon>
        <taxon>Chordata</taxon>
        <taxon>Craniata</taxon>
        <taxon>Vertebrata</taxon>
        <taxon>Euteleostomi</taxon>
        <taxon>Actinopterygii</taxon>
        <taxon>Neopterygii</taxon>
        <taxon>Teleostei</taxon>
        <taxon>Neoteleostei</taxon>
        <taxon>Acanthomorphata</taxon>
        <taxon>Carangaria</taxon>
        <taxon>Carangaria incertae sedis</taxon>
        <taxon>Centropomidae</taxon>
        <taxon>Lates</taxon>
    </lineage>
</organism>
<reference evidence="5" key="1">
    <citation type="submission" date="2025-08" db="UniProtKB">
        <authorList>
            <consortium name="RefSeq"/>
        </authorList>
    </citation>
    <scope>IDENTIFICATION</scope>
    <source>
        <tissue evidence="5">Brain</tissue>
    </source>
</reference>
<evidence type="ECO:0000313" key="4">
    <source>
        <dbReference type="Proteomes" id="UP000694890"/>
    </source>
</evidence>
<keyword evidence="2" id="KW-0732">Signal</keyword>
<feature type="domain" description="Ig-like" evidence="3">
    <location>
        <begin position="18"/>
        <end position="111"/>
    </location>
</feature>
<dbReference type="InterPro" id="IPR036179">
    <property type="entry name" value="Ig-like_dom_sf"/>
</dbReference>
<dbReference type="InterPro" id="IPR013106">
    <property type="entry name" value="Ig_V-set"/>
</dbReference>
<dbReference type="RefSeq" id="XP_018550564.1">
    <property type="nucleotide sequence ID" value="XM_018695048.2"/>
</dbReference>
<gene>
    <name evidence="5" type="primary">LOC108896027</name>
</gene>
<dbReference type="KEGG" id="lcf:108896027"/>
<dbReference type="GeneID" id="108896027"/>
<dbReference type="InterPro" id="IPR013783">
    <property type="entry name" value="Ig-like_fold"/>
</dbReference>
<feature type="signal peptide" evidence="2">
    <location>
        <begin position="1"/>
        <end position="25"/>
    </location>
</feature>
<evidence type="ECO:0000256" key="1">
    <source>
        <dbReference type="SAM" id="Phobius"/>
    </source>
</evidence>
<dbReference type="AlphaFoldDB" id="A0AAJ7VF14"/>
<dbReference type="InterPro" id="IPR007110">
    <property type="entry name" value="Ig-like_dom"/>
</dbReference>
<dbReference type="SUPFAM" id="SSF48726">
    <property type="entry name" value="Immunoglobulin"/>
    <property type="match status" value="1"/>
</dbReference>
<keyword evidence="1" id="KW-0472">Membrane</keyword>
<dbReference type="SMART" id="SM00409">
    <property type="entry name" value="IG"/>
    <property type="match status" value="1"/>
</dbReference>
<protein>
    <submittedName>
        <fullName evidence="5">Uncharacterized protein LOC108896027 isoform X1</fullName>
    </submittedName>
</protein>
<keyword evidence="1" id="KW-1133">Transmembrane helix</keyword>
<dbReference type="InterPro" id="IPR003599">
    <property type="entry name" value="Ig_sub"/>
</dbReference>
<proteinExistence type="predicted"/>
<feature type="chain" id="PRO_5042603318" evidence="2">
    <location>
        <begin position="26"/>
        <end position="231"/>
    </location>
</feature>
<feature type="transmembrane region" description="Helical" evidence="1">
    <location>
        <begin position="150"/>
        <end position="173"/>
    </location>
</feature>
<name>A0AAJ7VF14_LATCA</name>